<dbReference type="AlphaFoldDB" id="A0A845F7P8"/>
<dbReference type="GeneID" id="78006061"/>
<dbReference type="Gene3D" id="3.40.50.300">
    <property type="entry name" value="P-loop containing nucleotide triphosphate hydrolases"/>
    <property type="match status" value="1"/>
</dbReference>
<dbReference type="RefSeq" id="WP_160911294.1">
    <property type="nucleotide sequence ID" value="NZ_WMFA01000001.1"/>
</dbReference>
<sequence length="310" mass="35306">MRKNFKEGYHVFGLHVISEMSLPEVPQINLSNTYADVTIRQVNLEDQWKKVSGKGKSFYIEENLCMFKVTEVCVCLIRNGNEILFTPLPGSVISHVRLYILGSCMGIILMQRRILPLHGSAISIDGKAYAIVGDSGAGKSTLASAFLKRGYKLLSDDVIPVSFSDEGVPMVTPAYPQQKLWQESIDHFGLESREFEPIIDRETKFKVPVGDQFEERQLPLAGIIELTKTDDEQVHIEPIQDLYRFSTLFKHTYRNFIIRRAGLMDWHFNTSTKILPHVDMFHMRRPVSQFTANELVDKVLQAIGKEESVV</sequence>
<dbReference type="SUPFAM" id="SSF52540">
    <property type="entry name" value="P-loop containing nucleoside triphosphate hydrolases"/>
    <property type="match status" value="1"/>
</dbReference>
<dbReference type="InterPro" id="IPR027417">
    <property type="entry name" value="P-loop_NTPase"/>
</dbReference>
<dbReference type="Proteomes" id="UP000450457">
    <property type="component" value="Unassembled WGS sequence"/>
</dbReference>
<proteinExistence type="predicted"/>
<evidence type="ECO:0000313" key="2">
    <source>
        <dbReference type="Proteomes" id="UP000450457"/>
    </source>
</evidence>
<dbReference type="SUPFAM" id="SSF53795">
    <property type="entry name" value="PEP carboxykinase-like"/>
    <property type="match status" value="1"/>
</dbReference>
<protein>
    <submittedName>
        <fullName evidence="1">Aldolase</fullName>
    </submittedName>
</protein>
<gene>
    <name evidence="1" type="ORF">GLW00_03605</name>
</gene>
<name>A0A845F7P8_9BACI</name>
<organism evidence="1 2">
    <name type="scientific">Halobacillus litoralis</name>
    <dbReference type="NCBI Taxonomy" id="45668"/>
    <lineage>
        <taxon>Bacteria</taxon>
        <taxon>Bacillati</taxon>
        <taxon>Bacillota</taxon>
        <taxon>Bacilli</taxon>
        <taxon>Bacillales</taxon>
        <taxon>Bacillaceae</taxon>
        <taxon>Halobacillus</taxon>
    </lineage>
</organism>
<dbReference type="OrthoDB" id="5430844at2"/>
<dbReference type="EMBL" id="WMFA01000001">
    <property type="protein sequence ID" value="MYL69919.1"/>
    <property type="molecule type" value="Genomic_DNA"/>
</dbReference>
<reference evidence="1 2" key="1">
    <citation type="submission" date="2019-11" db="EMBL/GenBank/DDBJ databases">
        <title>Genome sequences of 17 halophilic strains isolated from different environments.</title>
        <authorList>
            <person name="Furrow R.E."/>
        </authorList>
    </citation>
    <scope>NUCLEOTIDE SEQUENCE [LARGE SCALE GENOMIC DNA]</scope>
    <source>
        <strain evidence="1 2">SL-4</strain>
    </source>
</reference>
<accession>A0A845F7P8</accession>
<evidence type="ECO:0000313" key="1">
    <source>
        <dbReference type="EMBL" id="MYL69919.1"/>
    </source>
</evidence>
<comment type="caution">
    <text evidence="1">The sequence shown here is derived from an EMBL/GenBank/DDBJ whole genome shotgun (WGS) entry which is preliminary data.</text>
</comment>